<dbReference type="SMART" id="SM00349">
    <property type="entry name" value="KRAB"/>
    <property type="match status" value="1"/>
</dbReference>
<feature type="domain" description="C2H2-type" evidence="14">
    <location>
        <begin position="229"/>
        <end position="256"/>
    </location>
</feature>
<dbReference type="SUPFAM" id="SSF57667">
    <property type="entry name" value="beta-beta-alpha zinc fingers"/>
    <property type="match status" value="3"/>
</dbReference>
<dbReference type="PROSITE" id="PS00028">
    <property type="entry name" value="ZINC_FINGER_C2H2_1"/>
    <property type="match status" value="6"/>
</dbReference>
<proteinExistence type="inferred from homology"/>
<dbReference type="FunFam" id="3.30.160.60:FF:000180">
    <property type="entry name" value="Zinc finger protein 689"/>
    <property type="match status" value="3"/>
</dbReference>
<dbReference type="Proteomes" id="UP000314987">
    <property type="component" value="Unassembled WGS sequence"/>
</dbReference>
<keyword evidence="17" id="KW-1185">Reference proteome</keyword>
<name>A0A4X2LNJ5_VOMUR</name>
<dbReference type="PANTHER" id="PTHR24381">
    <property type="entry name" value="ZINC FINGER PROTEIN"/>
    <property type="match status" value="1"/>
</dbReference>
<protein>
    <recommendedName>
        <fullName evidence="18">Zinc finger protein 785</fullName>
    </recommendedName>
</protein>
<dbReference type="PROSITE" id="PS50157">
    <property type="entry name" value="ZINC_FINGER_C2H2_2"/>
    <property type="match status" value="6"/>
</dbReference>
<dbReference type="GO" id="GO:0008270">
    <property type="term" value="F:zinc ion binding"/>
    <property type="evidence" value="ECO:0007669"/>
    <property type="project" value="UniProtKB-KW"/>
</dbReference>
<feature type="domain" description="C2H2-type" evidence="14">
    <location>
        <begin position="286"/>
        <end position="313"/>
    </location>
</feature>
<dbReference type="Gene3D" id="6.10.140.140">
    <property type="match status" value="1"/>
</dbReference>
<dbReference type="InterPro" id="IPR036236">
    <property type="entry name" value="Znf_C2H2_sf"/>
</dbReference>
<dbReference type="Gene3D" id="3.30.160.60">
    <property type="entry name" value="Classic Zinc Finger"/>
    <property type="match status" value="6"/>
</dbReference>
<evidence type="ECO:0000256" key="4">
    <source>
        <dbReference type="ARBA" id="ARBA00022723"/>
    </source>
</evidence>
<dbReference type="FunFam" id="3.30.160.60:FF:002290">
    <property type="entry name" value="Weckle, isoform B"/>
    <property type="match status" value="1"/>
</dbReference>
<evidence type="ECO:0000256" key="1">
    <source>
        <dbReference type="ARBA" id="ARBA00003767"/>
    </source>
</evidence>
<dbReference type="OMA" id="ATCPELC"/>
<evidence type="ECO:0000256" key="6">
    <source>
        <dbReference type="ARBA" id="ARBA00022771"/>
    </source>
</evidence>
<feature type="domain" description="C2H2-type" evidence="14">
    <location>
        <begin position="314"/>
        <end position="341"/>
    </location>
</feature>
<dbReference type="SMART" id="SM00355">
    <property type="entry name" value="ZnF_C2H2"/>
    <property type="match status" value="6"/>
</dbReference>
<evidence type="ECO:0000256" key="5">
    <source>
        <dbReference type="ARBA" id="ARBA00022737"/>
    </source>
</evidence>
<dbReference type="Ensembl" id="ENSVURT00010026555.1">
    <property type="protein sequence ID" value="ENSVURP00010023335.1"/>
    <property type="gene ID" value="ENSVURG00010017884.1"/>
</dbReference>
<keyword evidence="4" id="KW-0479">Metal-binding</keyword>
<evidence type="ECO:0000256" key="11">
    <source>
        <dbReference type="ARBA" id="ARBA00023242"/>
    </source>
</evidence>
<evidence type="ECO:0000256" key="13">
    <source>
        <dbReference type="SAM" id="MobiDB-lite"/>
    </source>
</evidence>
<feature type="domain" description="C2H2-type" evidence="14">
    <location>
        <begin position="201"/>
        <end position="228"/>
    </location>
</feature>
<feature type="domain" description="C2H2-type" evidence="14">
    <location>
        <begin position="257"/>
        <end position="285"/>
    </location>
</feature>
<dbReference type="Pfam" id="PF00096">
    <property type="entry name" value="zf-C2H2"/>
    <property type="match status" value="5"/>
</dbReference>
<dbReference type="STRING" id="29139.ENSVURP00010023335"/>
<comment type="function">
    <text evidence="1">May be involved in transcriptional regulation.</text>
</comment>
<dbReference type="Pfam" id="PF01352">
    <property type="entry name" value="KRAB"/>
    <property type="match status" value="1"/>
</dbReference>
<keyword evidence="9" id="KW-0238">DNA-binding</keyword>
<evidence type="ECO:0008006" key="18">
    <source>
        <dbReference type="Google" id="ProtNLM"/>
    </source>
</evidence>
<keyword evidence="11" id="KW-0539">Nucleus</keyword>
<evidence type="ECO:0000256" key="12">
    <source>
        <dbReference type="PROSITE-ProRule" id="PRU00042"/>
    </source>
</evidence>
<keyword evidence="7" id="KW-0862">Zinc</keyword>
<evidence type="ECO:0000256" key="7">
    <source>
        <dbReference type="ARBA" id="ARBA00022833"/>
    </source>
</evidence>
<feature type="compositionally biased region" description="Polar residues" evidence="13">
    <location>
        <begin position="376"/>
        <end position="387"/>
    </location>
</feature>
<dbReference type="FunFam" id="3.30.160.60:FF:003095">
    <property type="match status" value="1"/>
</dbReference>
<dbReference type="FunFam" id="3.30.160.60:FF:000224">
    <property type="entry name" value="Zinc finger protein 329"/>
    <property type="match status" value="1"/>
</dbReference>
<reference evidence="16" key="3">
    <citation type="submission" date="2025-09" db="UniProtKB">
        <authorList>
            <consortium name="Ensembl"/>
        </authorList>
    </citation>
    <scope>IDENTIFICATION</scope>
</reference>
<dbReference type="PROSITE" id="PS50805">
    <property type="entry name" value="KRAB"/>
    <property type="match status" value="1"/>
</dbReference>
<feature type="region of interest" description="Disordered" evidence="13">
    <location>
        <begin position="374"/>
        <end position="393"/>
    </location>
</feature>
<evidence type="ECO:0000259" key="14">
    <source>
        <dbReference type="PROSITE" id="PS50157"/>
    </source>
</evidence>
<feature type="region of interest" description="Disordered" evidence="13">
    <location>
        <begin position="50"/>
        <end position="69"/>
    </location>
</feature>
<dbReference type="CDD" id="cd07765">
    <property type="entry name" value="KRAB_A-box"/>
    <property type="match status" value="1"/>
</dbReference>
<evidence type="ECO:0000256" key="2">
    <source>
        <dbReference type="ARBA" id="ARBA00004123"/>
    </source>
</evidence>
<keyword evidence="10" id="KW-0804">Transcription</keyword>
<evidence type="ECO:0000259" key="15">
    <source>
        <dbReference type="PROSITE" id="PS50805"/>
    </source>
</evidence>
<evidence type="ECO:0000256" key="3">
    <source>
        <dbReference type="ARBA" id="ARBA00006991"/>
    </source>
</evidence>
<keyword evidence="5" id="KW-0677">Repeat</keyword>
<reference evidence="17" key="1">
    <citation type="submission" date="2018-12" db="EMBL/GenBank/DDBJ databases">
        <authorList>
            <person name="Yazar S."/>
        </authorList>
    </citation>
    <scope>NUCLEOTIDE SEQUENCE [LARGE SCALE GENOMIC DNA]</scope>
</reference>
<feature type="region of interest" description="Disordered" evidence="13">
    <location>
        <begin position="112"/>
        <end position="175"/>
    </location>
</feature>
<accession>A0A4X2LNJ5</accession>
<dbReference type="InterPro" id="IPR036051">
    <property type="entry name" value="KRAB_dom_sf"/>
</dbReference>
<dbReference type="InterPro" id="IPR001909">
    <property type="entry name" value="KRAB"/>
</dbReference>
<dbReference type="GO" id="GO:0000981">
    <property type="term" value="F:DNA-binding transcription factor activity, RNA polymerase II-specific"/>
    <property type="evidence" value="ECO:0007669"/>
    <property type="project" value="TreeGrafter"/>
</dbReference>
<feature type="compositionally biased region" description="Basic and acidic residues" evidence="13">
    <location>
        <begin position="134"/>
        <end position="143"/>
    </location>
</feature>
<dbReference type="PANTHER" id="PTHR24381:SF297">
    <property type="entry name" value="ZINC FINGER PROTEIN 785"/>
    <property type="match status" value="1"/>
</dbReference>
<dbReference type="GeneTree" id="ENSGT01150000286941"/>
<reference evidence="16" key="2">
    <citation type="submission" date="2025-08" db="UniProtKB">
        <authorList>
            <consortium name="Ensembl"/>
        </authorList>
    </citation>
    <scope>IDENTIFICATION</scope>
</reference>
<evidence type="ECO:0000313" key="17">
    <source>
        <dbReference type="Proteomes" id="UP000314987"/>
    </source>
</evidence>
<evidence type="ECO:0000256" key="9">
    <source>
        <dbReference type="ARBA" id="ARBA00023125"/>
    </source>
</evidence>
<keyword evidence="6 12" id="KW-0863">Zinc-finger</keyword>
<evidence type="ECO:0000313" key="16">
    <source>
        <dbReference type="Ensembl" id="ENSVURP00010023335.1"/>
    </source>
</evidence>
<dbReference type="InterPro" id="IPR013087">
    <property type="entry name" value="Znf_C2H2_type"/>
</dbReference>
<sequence length="407" mass="45837">MSGPGREARGPMSFADVAVYFSAEEWGRLRPAQRALYRDVMRETYGHLGALGEGSGRGGPGRAGAGAGQGRTPIGCVLPSTVSSQLSVHVLGFPGPKPALICWMDEETEVWGPDAQDPEEAGERGTVNIGGVRNRAEKWKREGPGVQEADEAHRKNSQSVEALPGPHQEQGNSSCTDCGKTLHKHSITALHQCNPNRKRSYVCPDCGRHFAYPYLLVSHQRMHSGERPYPCNQCEARFFQKKYLVQHQLIHTGEKPYTCPECGRCFRQRRSLVIHQRRTHTGEKPYSCPDCKRQFVYPYQLATHRRTHTGEKPYSCAECGCRFTYSSLLISHRRIHSDERPFPCPECGKRFKRKYALEAHQWIHRSGAEIWRSMPSARQSAAESSDQGARDPPVHCRYYPDIFQECG</sequence>
<organism evidence="16 17">
    <name type="scientific">Vombatus ursinus</name>
    <name type="common">Common wombat</name>
    <dbReference type="NCBI Taxonomy" id="29139"/>
    <lineage>
        <taxon>Eukaryota</taxon>
        <taxon>Metazoa</taxon>
        <taxon>Chordata</taxon>
        <taxon>Craniata</taxon>
        <taxon>Vertebrata</taxon>
        <taxon>Euteleostomi</taxon>
        <taxon>Mammalia</taxon>
        <taxon>Metatheria</taxon>
        <taxon>Diprotodontia</taxon>
        <taxon>Vombatidae</taxon>
        <taxon>Vombatus</taxon>
    </lineage>
</organism>
<comment type="subcellular location">
    <subcellularLocation>
        <location evidence="2">Nucleus</location>
    </subcellularLocation>
</comment>
<feature type="domain" description="KRAB" evidence="15">
    <location>
        <begin position="12"/>
        <end position="123"/>
    </location>
</feature>
<keyword evidence="8" id="KW-0805">Transcription regulation</keyword>
<evidence type="ECO:0000256" key="8">
    <source>
        <dbReference type="ARBA" id="ARBA00023015"/>
    </source>
</evidence>
<dbReference type="GO" id="GO:0005634">
    <property type="term" value="C:nucleus"/>
    <property type="evidence" value="ECO:0007669"/>
    <property type="project" value="UniProtKB-SubCell"/>
</dbReference>
<dbReference type="SUPFAM" id="SSF109640">
    <property type="entry name" value="KRAB domain (Kruppel-associated box)"/>
    <property type="match status" value="1"/>
</dbReference>
<gene>
    <name evidence="16" type="primary">LOC114052211</name>
</gene>
<comment type="similarity">
    <text evidence="3">Belongs to the krueppel C2H2-type zinc-finger protein family.</text>
</comment>
<dbReference type="AlphaFoldDB" id="A0A4X2LNJ5"/>
<feature type="domain" description="C2H2-type" evidence="14">
    <location>
        <begin position="342"/>
        <end position="369"/>
    </location>
</feature>
<evidence type="ECO:0000256" key="10">
    <source>
        <dbReference type="ARBA" id="ARBA00023163"/>
    </source>
</evidence>
<dbReference type="GO" id="GO:0000977">
    <property type="term" value="F:RNA polymerase II transcription regulatory region sequence-specific DNA binding"/>
    <property type="evidence" value="ECO:0007669"/>
    <property type="project" value="TreeGrafter"/>
</dbReference>